<feature type="compositionally biased region" description="Basic and acidic residues" evidence="6">
    <location>
        <begin position="17"/>
        <end position="26"/>
    </location>
</feature>
<dbReference type="InterPro" id="IPR043216">
    <property type="entry name" value="PAP-like"/>
</dbReference>
<keyword evidence="5 7" id="KW-0472">Membrane</keyword>
<protein>
    <recommendedName>
        <fullName evidence="8">Phosphatidic acid phosphatase type 2/haloperoxidase domain-containing protein</fullName>
    </recommendedName>
</protein>
<comment type="subcellular location">
    <subcellularLocation>
        <location evidence="1">Membrane</location>
        <topology evidence="1">Multi-pass membrane protein</topology>
    </subcellularLocation>
</comment>
<keyword evidence="3 7" id="KW-0812">Transmembrane</keyword>
<keyword evidence="10" id="KW-1185">Reference proteome</keyword>
<dbReference type="Proteomes" id="UP001142055">
    <property type="component" value="Chromosome 2"/>
</dbReference>
<evidence type="ECO:0000313" key="10">
    <source>
        <dbReference type="Proteomes" id="UP001142055"/>
    </source>
</evidence>
<proteinExistence type="inferred from homology"/>
<feature type="domain" description="Phosphatidic acid phosphatase type 2/haloperoxidase" evidence="8">
    <location>
        <begin position="155"/>
        <end position="215"/>
    </location>
</feature>
<dbReference type="Gene3D" id="1.20.144.10">
    <property type="entry name" value="Phosphatidic acid phosphatase type 2/haloperoxidase"/>
    <property type="match status" value="1"/>
</dbReference>
<keyword evidence="4 7" id="KW-1133">Transmembrane helix</keyword>
<comment type="caution">
    <text evidence="9">The sequence shown here is derived from an EMBL/GenBank/DDBJ whole genome shotgun (WGS) entry which is preliminary data.</text>
</comment>
<feature type="region of interest" description="Disordered" evidence="6">
    <location>
        <begin position="1"/>
        <end position="29"/>
    </location>
</feature>
<feature type="transmembrane region" description="Helical" evidence="7">
    <location>
        <begin position="39"/>
        <end position="58"/>
    </location>
</feature>
<dbReference type="GO" id="GO:0007165">
    <property type="term" value="P:signal transduction"/>
    <property type="evidence" value="ECO:0007669"/>
    <property type="project" value="TreeGrafter"/>
</dbReference>
<dbReference type="PANTHER" id="PTHR10165:SF103">
    <property type="entry name" value="PHOSPHOLIPID PHOSPHATASE HOMOLOG 1.2 HOMOLOG"/>
    <property type="match status" value="1"/>
</dbReference>
<dbReference type="InterPro" id="IPR036938">
    <property type="entry name" value="PAP2/HPO_sf"/>
</dbReference>
<name>A0A9Q0RNA1_BLOTA</name>
<reference evidence="9" key="1">
    <citation type="submission" date="2022-12" db="EMBL/GenBank/DDBJ databases">
        <title>Genome assemblies of Blomia tropicalis.</title>
        <authorList>
            <person name="Cui Y."/>
        </authorList>
    </citation>
    <scope>NUCLEOTIDE SEQUENCE</scope>
    <source>
        <tissue evidence="9">Adult mites</tissue>
    </source>
</reference>
<organism evidence="9 10">
    <name type="scientific">Blomia tropicalis</name>
    <name type="common">Mite</name>
    <dbReference type="NCBI Taxonomy" id="40697"/>
    <lineage>
        <taxon>Eukaryota</taxon>
        <taxon>Metazoa</taxon>
        <taxon>Ecdysozoa</taxon>
        <taxon>Arthropoda</taxon>
        <taxon>Chelicerata</taxon>
        <taxon>Arachnida</taxon>
        <taxon>Acari</taxon>
        <taxon>Acariformes</taxon>
        <taxon>Sarcoptiformes</taxon>
        <taxon>Astigmata</taxon>
        <taxon>Glycyphagoidea</taxon>
        <taxon>Echimyopodidae</taxon>
        <taxon>Blomia</taxon>
    </lineage>
</organism>
<gene>
    <name evidence="9" type="ORF">RDWZM_006333</name>
</gene>
<evidence type="ECO:0000256" key="6">
    <source>
        <dbReference type="SAM" id="MobiDB-lite"/>
    </source>
</evidence>
<evidence type="ECO:0000256" key="5">
    <source>
        <dbReference type="ARBA" id="ARBA00023136"/>
    </source>
</evidence>
<dbReference type="GO" id="GO:0008195">
    <property type="term" value="F:phosphatidate phosphatase activity"/>
    <property type="evidence" value="ECO:0007669"/>
    <property type="project" value="TreeGrafter"/>
</dbReference>
<comment type="similarity">
    <text evidence="2">Belongs to the PA-phosphatase related phosphoesterase family.</text>
</comment>
<evidence type="ECO:0000259" key="8">
    <source>
        <dbReference type="Pfam" id="PF01569"/>
    </source>
</evidence>
<evidence type="ECO:0000313" key="9">
    <source>
        <dbReference type="EMBL" id="KAJ6220521.1"/>
    </source>
</evidence>
<dbReference type="EMBL" id="JAPWDV010000002">
    <property type="protein sequence ID" value="KAJ6220521.1"/>
    <property type="molecule type" value="Genomic_DNA"/>
</dbReference>
<sequence length="249" mass="28374">MNHYVSSSSTETVITENDDRTKRANDGTRPSSKLNIKNVIVDIIILLILFLGGTYIHSTVQPPKRGFFCNDESIRYPYLNESKSSRSLYISQFIIPFVVIIVLEYILVYGVLRNLRTKLKTCSMCFIFSYIGQLYDMMIPLAVSLAYTQIITVMAKIYLERRIDWSQCNNLTKSFIHFGLLLPVIYTGMSRISSYSHHWSDVVAGLLLGTVIAIYQANRLPNINTFAHLWQTKTADTGVVDQQSSYTNV</sequence>
<evidence type="ECO:0000256" key="2">
    <source>
        <dbReference type="ARBA" id="ARBA00008816"/>
    </source>
</evidence>
<dbReference type="PANTHER" id="PTHR10165">
    <property type="entry name" value="LIPID PHOSPHATE PHOSPHATASE"/>
    <property type="match status" value="1"/>
</dbReference>
<dbReference type="InterPro" id="IPR000326">
    <property type="entry name" value="PAP2/HPO"/>
</dbReference>
<dbReference type="Pfam" id="PF01569">
    <property type="entry name" value="PAP2"/>
    <property type="match status" value="1"/>
</dbReference>
<feature type="transmembrane region" description="Helical" evidence="7">
    <location>
        <begin position="89"/>
        <end position="112"/>
    </location>
</feature>
<evidence type="ECO:0000256" key="1">
    <source>
        <dbReference type="ARBA" id="ARBA00004141"/>
    </source>
</evidence>
<evidence type="ECO:0000256" key="3">
    <source>
        <dbReference type="ARBA" id="ARBA00022692"/>
    </source>
</evidence>
<dbReference type="GO" id="GO:0005886">
    <property type="term" value="C:plasma membrane"/>
    <property type="evidence" value="ECO:0007669"/>
    <property type="project" value="TreeGrafter"/>
</dbReference>
<dbReference type="AlphaFoldDB" id="A0A9Q0RNA1"/>
<evidence type="ECO:0000256" key="7">
    <source>
        <dbReference type="SAM" id="Phobius"/>
    </source>
</evidence>
<dbReference type="GO" id="GO:0006644">
    <property type="term" value="P:phospholipid metabolic process"/>
    <property type="evidence" value="ECO:0007669"/>
    <property type="project" value="InterPro"/>
</dbReference>
<accession>A0A9Q0RNA1</accession>
<evidence type="ECO:0000256" key="4">
    <source>
        <dbReference type="ARBA" id="ARBA00022989"/>
    </source>
</evidence>
<dbReference type="SUPFAM" id="SSF48317">
    <property type="entry name" value="Acid phosphatase/Vanadium-dependent haloperoxidase"/>
    <property type="match status" value="1"/>
</dbReference>
<dbReference type="GO" id="GO:0046839">
    <property type="term" value="P:phospholipid dephosphorylation"/>
    <property type="evidence" value="ECO:0007669"/>
    <property type="project" value="TreeGrafter"/>
</dbReference>